<dbReference type="EMBL" id="PYAX01000016">
    <property type="protein sequence ID" value="PSL51928.1"/>
    <property type="molecule type" value="Genomic_DNA"/>
</dbReference>
<name>A0A2P8I0C7_SACCR</name>
<reference evidence="2 3" key="1">
    <citation type="submission" date="2018-03" db="EMBL/GenBank/DDBJ databases">
        <title>Genomic Encyclopedia of Type Strains, Phase III (KMG-III): the genomes of soil and plant-associated and newly described type strains.</title>
        <authorList>
            <person name="Whitman W."/>
        </authorList>
    </citation>
    <scope>NUCLEOTIDE SEQUENCE [LARGE SCALE GENOMIC DNA]</scope>
    <source>
        <strain evidence="2 3">CGMCC 4.7097</strain>
    </source>
</reference>
<comment type="caution">
    <text evidence="2">The sequence shown here is derived from an EMBL/GenBank/DDBJ whole genome shotgun (WGS) entry which is preliminary data.</text>
</comment>
<sequence>MMAKFEDQLFEDLMRSHGSALDTVPDRAVDPAPTGRRGAGRALGIGGTALGVAGVIALTGTLLTGGAPAAYAVTKGPDGVVTVSISDITGVTGANEELRRLGVRAVAVPVRDGCVGLDDLPTDTESAGTASSASVDSVGEGGGSMTFDADAIPEGDTLLLAATQSSASVSLAAALITGAAPECVSVPVPLVRDPVDPQQGQEVRPAAPGENSVQEGGS</sequence>
<protein>
    <submittedName>
        <fullName evidence="2">Uncharacterized protein</fullName>
    </submittedName>
</protein>
<feature type="region of interest" description="Disordered" evidence="1">
    <location>
        <begin position="120"/>
        <end position="141"/>
    </location>
</feature>
<dbReference type="Proteomes" id="UP000241118">
    <property type="component" value="Unassembled WGS sequence"/>
</dbReference>
<proteinExistence type="predicted"/>
<feature type="region of interest" description="Disordered" evidence="1">
    <location>
        <begin position="21"/>
        <end position="40"/>
    </location>
</feature>
<gene>
    <name evidence="2" type="ORF">B0I31_1164</name>
</gene>
<evidence type="ECO:0000313" key="3">
    <source>
        <dbReference type="Proteomes" id="UP000241118"/>
    </source>
</evidence>
<evidence type="ECO:0000256" key="1">
    <source>
        <dbReference type="SAM" id="MobiDB-lite"/>
    </source>
</evidence>
<evidence type="ECO:0000313" key="2">
    <source>
        <dbReference type="EMBL" id="PSL51928.1"/>
    </source>
</evidence>
<organism evidence="2 3">
    <name type="scientific">Saccharothrix carnea</name>
    <dbReference type="NCBI Taxonomy" id="1280637"/>
    <lineage>
        <taxon>Bacteria</taxon>
        <taxon>Bacillati</taxon>
        <taxon>Actinomycetota</taxon>
        <taxon>Actinomycetes</taxon>
        <taxon>Pseudonocardiales</taxon>
        <taxon>Pseudonocardiaceae</taxon>
        <taxon>Saccharothrix</taxon>
    </lineage>
</organism>
<dbReference type="AlphaFoldDB" id="A0A2P8I0C7"/>
<accession>A0A2P8I0C7</accession>
<feature type="compositionally biased region" description="Polar residues" evidence="1">
    <location>
        <begin position="123"/>
        <end position="135"/>
    </location>
</feature>
<keyword evidence="3" id="KW-1185">Reference proteome</keyword>
<feature type="region of interest" description="Disordered" evidence="1">
    <location>
        <begin position="191"/>
        <end position="218"/>
    </location>
</feature>